<accession>A0A9E6RDU1</accession>
<feature type="transmembrane region" description="Helical" evidence="1">
    <location>
        <begin position="70"/>
        <end position="91"/>
    </location>
</feature>
<keyword evidence="1" id="KW-0812">Transmembrane</keyword>
<proteinExistence type="predicted"/>
<dbReference type="EMBL" id="CP081869">
    <property type="protein sequence ID" value="QZO01528.1"/>
    <property type="molecule type" value="Genomic_DNA"/>
</dbReference>
<keyword evidence="1" id="KW-0472">Membrane</keyword>
<sequence>MDRHHHILNAASNLLGISLVIVTGLRVSGHGKETFSDEIACVSALCFGASCLLSYAAIRRDGAAHGLERWADRVFLAGLVSSLAAVALIVFETA</sequence>
<keyword evidence="3" id="KW-1185">Reference proteome</keyword>
<name>A0A9E6RDU1_9HYPH</name>
<organism evidence="2 3">
    <name type="scientific">Chenggangzhangella methanolivorans</name>
    <dbReference type="NCBI Taxonomy" id="1437009"/>
    <lineage>
        <taxon>Bacteria</taxon>
        <taxon>Pseudomonadati</taxon>
        <taxon>Pseudomonadota</taxon>
        <taxon>Alphaproteobacteria</taxon>
        <taxon>Hyphomicrobiales</taxon>
        <taxon>Methylopilaceae</taxon>
        <taxon>Chenggangzhangella</taxon>
    </lineage>
</organism>
<keyword evidence="1" id="KW-1133">Transmembrane helix</keyword>
<dbReference type="KEGG" id="cmet:K6K41_08925"/>
<feature type="transmembrane region" description="Helical" evidence="1">
    <location>
        <begin position="39"/>
        <end position="58"/>
    </location>
</feature>
<evidence type="ECO:0000256" key="1">
    <source>
        <dbReference type="SAM" id="Phobius"/>
    </source>
</evidence>
<evidence type="ECO:0000313" key="2">
    <source>
        <dbReference type="EMBL" id="QZO01528.1"/>
    </source>
</evidence>
<dbReference type="RefSeq" id="WP_261404815.1">
    <property type="nucleotide sequence ID" value="NZ_CP081869.1"/>
</dbReference>
<protein>
    <submittedName>
        <fullName evidence="2">Uncharacterized protein</fullName>
    </submittedName>
</protein>
<dbReference type="Proteomes" id="UP000825701">
    <property type="component" value="Chromosome"/>
</dbReference>
<reference evidence="2" key="1">
    <citation type="submission" date="2021-08" db="EMBL/GenBank/DDBJ databases">
        <authorList>
            <person name="Zhang H."/>
            <person name="Xu M."/>
            <person name="Yu Z."/>
            <person name="Yang L."/>
            <person name="Cai Y."/>
        </authorList>
    </citation>
    <scope>NUCLEOTIDE SEQUENCE</scope>
    <source>
        <strain evidence="2">CHL1</strain>
    </source>
</reference>
<gene>
    <name evidence="2" type="ORF">K6K41_08925</name>
</gene>
<feature type="transmembrane region" description="Helical" evidence="1">
    <location>
        <begin position="7"/>
        <end position="27"/>
    </location>
</feature>
<dbReference type="AlphaFoldDB" id="A0A9E6RDU1"/>
<evidence type="ECO:0000313" key="3">
    <source>
        <dbReference type="Proteomes" id="UP000825701"/>
    </source>
</evidence>